<dbReference type="EMBL" id="JRES01000578">
    <property type="protein sequence ID" value="KNC30056.1"/>
    <property type="molecule type" value="Genomic_DNA"/>
</dbReference>
<name>A0A0L0CCU9_LUCCU</name>
<reference evidence="4 5" key="1">
    <citation type="journal article" date="2015" name="Nat. Commun.">
        <title>Lucilia cuprina genome unlocks parasitic fly biology to underpin future interventions.</title>
        <authorList>
            <person name="Anstead C.A."/>
            <person name="Korhonen P.K."/>
            <person name="Young N.D."/>
            <person name="Hall R.S."/>
            <person name="Jex A.R."/>
            <person name="Murali S.C."/>
            <person name="Hughes D.S."/>
            <person name="Lee S.F."/>
            <person name="Perry T."/>
            <person name="Stroehlein A.J."/>
            <person name="Ansell B.R."/>
            <person name="Breugelmans B."/>
            <person name="Hofmann A."/>
            <person name="Qu J."/>
            <person name="Dugan S."/>
            <person name="Lee S.L."/>
            <person name="Chao H."/>
            <person name="Dinh H."/>
            <person name="Han Y."/>
            <person name="Doddapaneni H.V."/>
            <person name="Worley K.C."/>
            <person name="Muzny D.M."/>
            <person name="Ioannidis P."/>
            <person name="Waterhouse R.M."/>
            <person name="Zdobnov E.M."/>
            <person name="James P.J."/>
            <person name="Bagnall N.H."/>
            <person name="Kotze A.C."/>
            <person name="Gibbs R.A."/>
            <person name="Richards S."/>
            <person name="Batterham P."/>
            <person name="Gasser R.B."/>
        </authorList>
    </citation>
    <scope>NUCLEOTIDE SEQUENCE [LARGE SCALE GENOMIC DNA]</scope>
    <source>
        <strain evidence="4 5">LS</strain>
        <tissue evidence="4">Full body</tissue>
    </source>
</reference>
<gene>
    <name evidence="4" type="ORF">FF38_06221</name>
</gene>
<comment type="caution">
    <text evidence="4">The sequence shown here is derived from an EMBL/GenBank/DDBJ whole genome shotgun (WGS) entry which is preliminary data.</text>
</comment>
<dbReference type="Proteomes" id="UP000037069">
    <property type="component" value="Unassembled WGS sequence"/>
</dbReference>
<keyword evidence="5" id="KW-1185">Reference proteome</keyword>
<accession>A0A0L0CCU9</accession>
<evidence type="ECO:0000256" key="1">
    <source>
        <dbReference type="ARBA" id="ARBA00001968"/>
    </source>
</evidence>
<evidence type="ECO:0000259" key="3">
    <source>
        <dbReference type="Pfam" id="PF13359"/>
    </source>
</evidence>
<evidence type="ECO:0000313" key="5">
    <source>
        <dbReference type="Proteomes" id="UP000037069"/>
    </source>
</evidence>
<comment type="cofactor">
    <cofactor evidence="1">
        <name>a divalent metal cation</name>
        <dbReference type="ChEBI" id="CHEBI:60240"/>
    </cofactor>
</comment>
<dbReference type="GO" id="GO:0046872">
    <property type="term" value="F:metal ion binding"/>
    <property type="evidence" value="ECO:0007669"/>
    <property type="project" value="UniProtKB-KW"/>
</dbReference>
<dbReference type="Pfam" id="PF13359">
    <property type="entry name" value="DDE_Tnp_4"/>
    <property type="match status" value="1"/>
</dbReference>
<evidence type="ECO:0000313" key="4">
    <source>
        <dbReference type="EMBL" id="KNC30056.1"/>
    </source>
</evidence>
<organism evidence="4 5">
    <name type="scientific">Lucilia cuprina</name>
    <name type="common">Green bottle fly</name>
    <name type="synonym">Australian sheep blowfly</name>
    <dbReference type="NCBI Taxonomy" id="7375"/>
    <lineage>
        <taxon>Eukaryota</taxon>
        <taxon>Metazoa</taxon>
        <taxon>Ecdysozoa</taxon>
        <taxon>Arthropoda</taxon>
        <taxon>Hexapoda</taxon>
        <taxon>Insecta</taxon>
        <taxon>Pterygota</taxon>
        <taxon>Neoptera</taxon>
        <taxon>Endopterygota</taxon>
        <taxon>Diptera</taxon>
        <taxon>Brachycera</taxon>
        <taxon>Muscomorpha</taxon>
        <taxon>Oestroidea</taxon>
        <taxon>Calliphoridae</taxon>
        <taxon>Luciliinae</taxon>
        <taxon>Lucilia</taxon>
    </lineage>
</organism>
<sequence length="128" mass="14305">MCCSKSVAVFSSSDEEEEQTSARNQSIYRRQLRYKSNILSLPSSMNVVERRIGVLKNRFRCLLGARQLHYSPNLAAKITAVCAASHNICIHFKIDSTAFDNIVENQEVYGSTGNNAGLTATNIRVNKY</sequence>
<feature type="domain" description="DDE Tnp4" evidence="3">
    <location>
        <begin position="43"/>
        <end position="87"/>
    </location>
</feature>
<evidence type="ECO:0000256" key="2">
    <source>
        <dbReference type="ARBA" id="ARBA00022723"/>
    </source>
</evidence>
<dbReference type="AlphaFoldDB" id="A0A0L0CCU9"/>
<protein>
    <recommendedName>
        <fullName evidence="3">DDE Tnp4 domain-containing protein</fullName>
    </recommendedName>
</protein>
<keyword evidence="2" id="KW-0479">Metal-binding</keyword>
<proteinExistence type="predicted"/>
<dbReference type="InterPro" id="IPR027806">
    <property type="entry name" value="HARBI1_dom"/>
</dbReference>